<dbReference type="EMBL" id="JAHRIP010007813">
    <property type="protein sequence ID" value="MEQ2282304.1"/>
    <property type="molecule type" value="Genomic_DNA"/>
</dbReference>
<name>A0ABV0XLF9_9TELE</name>
<comment type="caution">
    <text evidence="2">The sequence shown here is derived from an EMBL/GenBank/DDBJ whole genome shotgun (WGS) entry which is preliminary data.</text>
</comment>
<dbReference type="Proteomes" id="UP001469553">
    <property type="component" value="Unassembled WGS sequence"/>
</dbReference>
<feature type="region of interest" description="Disordered" evidence="1">
    <location>
        <begin position="73"/>
        <end position="96"/>
    </location>
</feature>
<evidence type="ECO:0000313" key="2">
    <source>
        <dbReference type="EMBL" id="MEQ2282304.1"/>
    </source>
</evidence>
<organism evidence="2 3">
    <name type="scientific">Ameca splendens</name>
    <dbReference type="NCBI Taxonomy" id="208324"/>
    <lineage>
        <taxon>Eukaryota</taxon>
        <taxon>Metazoa</taxon>
        <taxon>Chordata</taxon>
        <taxon>Craniata</taxon>
        <taxon>Vertebrata</taxon>
        <taxon>Euteleostomi</taxon>
        <taxon>Actinopterygii</taxon>
        <taxon>Neopterygii</taxon>
        <taxon>Teleostei</taxon>
        <taxon>Neoteleostei</taxon>
        <taxon>Acanthomorphata</taxon>
        <taxon>Ovalentaria</taxon>
        <taxon>Atherinomorphae</taxon>
        <taxon>Cyprinodontiformes</taxon>
        <taxon>Goodeidae</taxon>
        <taxon>Ameca</taxon>
    </lineage>
</organism>
<protein>
    <submittedName>
        <fullName evidence="2">Uncharacterized protein</fullName>
    </submittedName>
</protein>
<keyword evidence="3" id="KW-1185">Reference proteome</keyword>
<sequence>MQFALSQETNRFIVFPCSTDLAQLGFSWSNLCLLIPEPCLKESGNPETPSDTWFLLLSQGEPSDPTQRSIHLPVHPPSFTSSRSGVFSPRKKGQFSNWRSQELAGSLPANQRRCGEGLSPLPPYPASHSVSPSNKSLTARFFFP</sequence>
<evidence type="ECO:0000313" key="3">
    <source>
        <dbReference type="Proteomes" id="UP001469553"/>
    </source>
</evidence>
<proteinExistence type="predicted"/>
<evidence type="ECO:0000256" key="1">
    <source>
        <dbReference type="SAM" id="MobiDB-lite"/>
    </source>
</evidence>
<reference evidence="2 3" key="1">
    <citation type="submission" date="2021-06" db="EMBL/GenBank/DDBJ databases">
        <authorList>
            <person name="Palmer J.M."/>
        </authorList>
    </citation>
    <scope>NUCLEOTIDE SEQUENCE [LARGE SCALE GENOMIC DNA]</scope>
    <source>
        <strain evidence="2 3">AS_MEX2019</strain>
        <tissue evidence="2">Muscle</tissue>
    </source>
</reference>
<feature type="region of interest" description="Disordered" evidence="1">
    <location>
        <begin position="109"/>
        <end position="134"/>
    </location>
</feature>
<gene>
    <name evidence="2" type="ORF">AMECASPLE_039125</name>
</gene>
<accession>A0ABV0XLF9</accession>